<dbReference type="Gene3D" id="2.40.30.20">
    <property type="match status" value="2"/>
</dbReference>
<dbReference type="OrthoDB" id="9788537at2"/>
<dbReference type="InterPro" id="IPR017938">
    <property type="entry name" value="Riboflavin_synthase-like_b-brl"/>
</dbReference>
<feature type="repeat" description="Lumazine-binding" evidence="11">
    <location>
        <begin position="1"/>
        <end position="97"/>
    </location>
</feature>
<evidence type="ECO:0000256" key="4">
    <source>
        <dbReference type="ARBA" id="ARBA00011233"/>
    </source>
</evidence>
<keyword evidence="7" id="KW-0686">Riboflavin biosynthesis</keyword>
<dbReference type="NCBIfam" id="NF009566">
    <property type="entry name" value="PRK13020.1"/>
    <property type="match status" value="1"/>
</dbReference>
<feature type="repeat" description="Lumazine-binding" evidence="11">
    <location>
        <begin position="98"/>
        <end position="194"/>
    </location>
</feature>
<dbReference type="Pfam" id="PF00677">
    <property type="entry name" value="Lum_binding"/>
    <property type="match status" value="2"/>
</dbReference>
<name>K9E8P5_9LACT</name>
<dbReference type="STRING" id="883081.HMPREF9698_00869"/>
<accession>K9E8P5</accession>
<organism evidence="13 14">
    <name type="scientific">Alloiococcus otitis ATCC 51267</name>
    <dbReference type="NCBI Taxonomy" id="883081"/>
    <lineage>
        <taxon>Bacteria</taxon>
        <taxon>Bacillati</taxon>
        <taxon>Bacillota</taxon>
        <taxon>Bacilli</taxon>
        <taxon>Lactobacillales</taxon>
        <taxon>Carnobacteriaceae</taxon>
        <taxon>Alloiococcus</taxon>
    </lineage>
</organism>
<keyword evidence="14" id="KW-1185">Reference proteome</keyword>
<evidence type="ECO:0000256" key="5">
    <source>
        <dbReference type="ARBA" id="ARBA00012827"/>
    </source>
</evidence>
<dbReference type="FunFam" id="2.40.30.20:FF:000003">
    <property type="entry name" value="Riboflavin synthase, alpha subunit"/>
    <property type="match status" value="1"/>
</dbReference>
<comment type="subunit">
    <text evidence="4">Homotrimer.</text>
</comment>
<feature type="domain" description="Lumazine-binding" evidence="12">
    <location>
        <begin position="98"/>
        <end position="194"/>
    </location>
</feature>
<evidence type="ECO:0000256" key="3">
    <source>
        <dbReference type="ARBA" id="ARBA00004887"/>
    </source>
</evidence>
<dbReference type="GO" id="GO:0004746">
    <property type="term" value="F:riboflavin synthase activity"/>
    <property type="evidence" value="ECO:0007669"/>
    <property type="project" value="UniProtKB-UniRule"/>
</dbReference>
<dbReference type="GO" id="GO:0009231">
    <property type="term" value="P:riboflavin biosynthetic process"/>
    <property type="evidence" value="ECO:0007669"/>
    <property type="project" value="UniProtKB-KW"/>
</dbReference>
<evidence type="ECO:0000256" key="9">
    <source>
        <dbReference type="ARBA" id="ARBA00022737"/>
    </source>
</evidence>
<comment type="catalytic activity">
    <reaction evidence="1">
        <text>2 6,7-dimethyl-8-(1-D-ribityl)lumazine + H(+) = 5-amino-6-(D-ribitylamino)uracil + riboflavin</text>
        <dbReference type="Rhea" id="RHEA:20772"/>
        <dbReference type="ChEBI" id="CHEBI:15378"/>
        <dbReference type="ChEBI" id="CHEBI:15934"/>
        <dbReference type="ChEBI" id="CHEBI:57986"/>
        <dbReference type="ChEBI" id="CHEBI:58201"/>
        <dbReference type="EC" id="2.5.1.9"/>
    </reaction>
</comment>
<dbReference type="SUPFAM" id="SSF63380">
    <property type="entry name" value="Riboflavin synthase domain-like"/>
    <property type="match status" value="2"/>
</dbReference>
<dbReference type="InterPro" id="IPR026017">
    <property type="entry name" value="Lumazine-bd_dom"/>
</dbReference>
<dbReference type="CDD" id="cd00402">
    <property type="entry name" value="Riboflavin_synthase_like"/>
    <property type="match status" value="1"/>
</dbReference>
<evidence type="ECO:0000256" key="8">
    <source>
        <dbReference type="ARBA" id="ARBA00022679"/>
    </source>
</evidence>
<evidence type="ECO:0000256" key="6">
    <source>
        <dbReference type="ARBA" id="ARBA00013950"/>
    </source>
</evidence>
<dbReference type="PANTHER" id="PTHR21098:SF0">
    <property type="entry name" value="RIBOFLAVIN SYNTHASE"/>
    <property type="match status" value="1"/>
</dbReference>
<dbReference type="EC" id="2.5.1.9" evidence="5 10"/>
<reference evidence="13 14" key="1">
    <citation type="submission" date="2012-09" db="EMBL/GenBank/DDBJ databases">
        <title>The Genome Sequence of Alloiococcus otitis ATCC 51267.</title>
        <authorList>
            <consortium name="The Broad Institute Genome Sequencing Platform"/>
            <person name="Earl A."/>
            <person name="Ward D."/>
            <person name="Feldgarden M."/>
            <person name="Gevers D."/>
            <person name="Huys G."/>
            <person name="Walker B."/>
            <person name="Young S.K."/>
            <person name="Zeng Q."/>
            <person name="Gargeya S."/>
            <person name="Fitzgerald M."/>
            <person name="Haas B."/>
            <person name="Abouelleil A."/>
            <person name="Alvarado L."/>
            <person name="Arachchi H.M."/>
            <person name="Berlin A.M."/>
            <person name="Chapman S.B."/>
            <person name="Goldberg J."/>
            <person name="Griggs A."/>
            <person name="Gujja S."/>
            <person name="Hansen M."/>
            <person name="Howarth C."/>
            <person name="Imamovic A."/>
            <person name="Larimer J."/>
            <person name="McCowen C."/>
            <person name="Montmayeur A."/>
            <person name="Murphy C."/>
            <person name="Neiman D."/>
            <person name="Pearson M."/>
            <person name="Priest M."/>
            <person name="Roberts A."/>
            <person name="Saif S."/>
            <person name="Shea T."/>
            <person name="Sisk P."/>
            <person name="Sykes S."/>
            <person name="Wortman J."/>
            <person name="Nusbaum C."/>
            <person name="Birren B."/>
        </authorList>
    </citation>
    <scope>NUCLEOTIDE SEQUENCE [LARGE SCALE GENOMIC DNA]</scope>
    <source>
        <strain evidence="13 14">ATCC 51267</strain>
    </source>
</reference>
<keyword evidence="8" id="KW-0808">Transferase</keyword>
<evidence type="ECO:0000256" key="10">
    <source>
        <dbReference type="NCBIfam" id="TIGR00187"/>
    </source>
</evidence>
<dbReference type="FunFam" id="2.40.30.20:FF:000004">
    <property type="entry name" value="Riboflavin synthase, alpha subunit"/>
    <property type="match status" value="1"/>
</dbReference>
<evidence type="ECO:0000256" key="11">
    <source>
        <dbReference type="PROSITE-ProRule" id="PRU00524"/>
    </source>
</evidence>
<dbReference type="Proteomes" id="UP000009875">
    <property type="component" value="Unassembled WGS sequence"/>
</dbReference>
<evidence type="ECO:0000259" key="12">
    <source>
        <dbReference type="PROSITE" id="PS51177"/>
    </source>
</evidence>
<dbReference type="NCBIfam" id="NF006767">
    <property type="entry name" value="PRK09289.1"/>
    <property type="match status" value="1"/>
</dbReference>
<dbReference type="PATRIC" id="fig|883081.3.peg.866"/>
<proteinExistence type="predicted"/>
<dbReference type="PIRSF" id="PIRSF000498">
    <property type="entry name" value="Riboflavin_syn_A"/>
    <property type="match status" value="1"/>
</dbReference>
<evidence type="ECO:0000313" key="14">
    <source>
        <dbReference type="Proteomes" id="UP000009875"/>
    </source>
</evidence>
<protein>
    <recommendedName>
        <fullName evidence="6 10">Riboflavin synthase</fullName>
        <ecNumber evidence="5 10">2.5.1.9</ecNumber>
    </recommendedName>
</protein>
<gene>
    <name evidence="13" type="ORF">HMPREF9698_00869</name>
</gene>
<dbReference type="RefSeq" id="WP_003777743.1">
    <property type="nucleotide sequence ID" value="NZ_JH992958.1"/>
</dbReference>
<comment type="function">
    <text evidence="2">Catalyzes the dismutation of two molecules of 6,7-dimethyl-8-ribityllumazine, resulting in the formation of riboflavin and 5-amino-6-(D-ribitylamino)uracil.</text>
</comment>
<dbReference type="AlphaFoldDB" id="K9E8P5"/>
<evidence type="ECO:0000313" key="13">
    <source>
        <dbReference type="EMBL" id="EKU93574.1"/>
    </source>
</evidence>
<dbReference type="PROSITE" id="PS51177">
    <property type="entry name" value="LUMAZINE_BIND"/>
    <property type="match status" value="2"/>
</dbReference>
<dbReference type="EMBL" id="AGXA01000018">
    <property type="protein sequence ID" value="EKU93574.1"/>
    <property type="molecule type" value="Genomic_DNA"/>
</dbReference>
<dbReference type="InterPro" id="IPR001783">
    <property type="entry name" value="Lumazine-bd"/>
</dbReference>
<dbReference type="PANTHER" id="PTHR21098">
    <property type="entry name" value="RIBOFLAVIN SYNTHASE ALPHA CHAIN"/>
    <property type="match status" value="1"/>
</dbReference>
<keyword evidence="9" id="KW-0677">Repeat</keyword>
<comment type="caution">
    <text evidence="13">The sequence shown here is derived from an EMBL/GenBank/DDBJ whole genome shotgun (WGS) entry which is preliminary data.</text>
</comment>
<dbReference type="eggNOG" id="COG0307">
    <property type="taxonomic scope" value="Bacteria"/>
</dbReference>
<evidence type="ECO:0000256" key="2">
    <source>
        <dbReference type="ARBA" id="ARBA00002803"/>
    </source>
</evidence>
<evidence type="ECO:0000256" key="7">
    <source>
        <dbReference type="ARBA" id="ARBA00022619"/>
    </source>
</evidence>
<dbReference type="InterPro" id="IPR023366">
    <property type="entry name" value="ATP_synth_asu-like_sf"/>
</dbReference>
<evidence type="ECO:0000256" key="1">
    <source>
        <dbReference type="ARBA" id="ARBA00000968"/>
    </source>
</evidence>
<dbReference type="NCBIfam" id="TIGR00187">
    <property type="entry name" value="ribE"/>
    <property type="match status" value="1"/>
</dbReference>
<dbReference type="HOGENOM" id="CLU_034388_2_0_9"/>
<sequence length="197" mass="21783">MFTGLVQEKGKILNIEKSGQTIRLTCQASPSLLEDYKEGDSMAVNGTCLTATEIDQAKFSVDIMPETFNRTNFADLEPGDPVNLERPLGVKDRIEGHFVAGHIDTTVRLLQKEERENALVLTFQYPQDHRGEIISQGSIAINGVSLTVSQVTDQTFSVSLIPHTLDLTNLGRVQIGNKVNIETDMLAKYLKAQRLPV</sequence>
<comment type="pathway">
    <text evidence="3">Cofactor biosynthesis; riboflavin biosynthesis; riboflavin from 2-hydroxy-3-oxobutyl phosphate and 5-amino-6-(D-ribitylamino)uracil: step 2/2.</text>
</comment>
<feature type="domain" description="Lumazine-binding" evidence="12">
    <location>
        <begin position="1"/>
        <end position="97"/>
    </location>
</feature>